<dbReference type="Pfam" id="PF09697">
    <property type="entry name" value="Porph_ging"/>
    <property type="match status" value="1"/>
</dbReference>
<evidence type="ECO:0000256" key="1">
    <source>
        <dbReference type="SAM" id="SignalP"/>
    </source>
</evidence>
<dbReference type="NCBIfam" id="TIGR01200">
    <property type="entry name" value="GLPGLI"/>
    <property type="match status" value="1"/>
</dbReference>
<name>A0ABW9ZVK3_9BACT</name>
<reference evidence="2 3" key="1">
    <citation type="submission" date="2020-01" db="EMBL/GenBank/DDBJ databases">
        <title>Genome analysis.</title>
        <authorList>
            <person name="Wu S."/>
            <person name="Wang G."/>
        </authorList>
    </citation>
    <scope>NUCLEOTIDE SEQUENCE [LARGE SCALE GENOMIC DNA]</scope>
    <source>
        <strain evidence="2 3">SYL130</strain>
    </source>
</reference>
<dbReference type="Proteomes" id="UP000753802">
    <property type="component" value="Unassembled WGS sequence"/>
</dbReference>
<organism evidence="2 3">
    <name type="scientific">Sediminibacterium roseum</name>
    <dbReference type="NCBI Taxonomy" id="1978412"/>
    <lineage>
        <taxon>Bacteria</taxon>
        <taxon>Pseudomonadati</taxon>
        <taxon>Bacteroidota</taxon>
        <taxon>Chitinophagia</taxon>
        <taxon>Chitinophagales</taxon>
        <taxon>Chitinophagaceae</taxon>
        <taxon>Sediminibacterium</taxon>
    </lineage>
</organism>
<gene>
    <name evidence="2" type="ORF">GWC95_14710</name>
</gene>
<protein>
    <submittedName>
        <fullName evidence="2">GLPGLI family protein</fullName>
    </submittedName>
</protein>
<dbReference type="RefSeq" id="WP_161819472.1">
    <property type="nucleotide sequence ID" value="NZ_JAACJS010000015.1"/>
</dbReference>
<feature type="chain" id="PRO_5047385992" evidence="1">
    <location>
        <begin position="19"/>
        <end position="245"/>
    </location>
</feature>
<evidence type="ECO:0000313" key="2">
    <source>
        <dbReference type="EMBL" id="NCI51181.1"/>
    </source>
</evidence>
<keyword evidence="1" id="KW-0732">Signal</keyword>
<sequence length="245" mass="28321">MKTLFIIAFSALMLSASAQQQFVTKGRIEYERKMNQHKPMEDQADNVWYQQMLKVYPKFVNDNYELRFDTRRSVYKLVKENTENKYLQGIKPSIEEGVVQDLDAKTTSTKREVFENTYLIQDSLRNLEWRITDETREIAGFECRKAVTKICDSVYVVAFYTDQIPVSSGPETFGGLPGMILGLAVPRLYTTWFATKVELTEPTTAQLSPVQKGKKVTWSQLQAELQKGFKDWGKEAEKRIWVSSL</sequence>
<accession>A0ABW9ZVK3</accession>
<comment type="caution">
    <text evidence="2">The sequence shown here is derived from an EMBL/GenBank/DDBJ whole genome shotgun (WGS) entry which is preliminary data.</text>
</comment>
<dbReference type="EMBL" id="JAACJS010000015">
    <property type="protein sequence ID" value="NCI51181.1"/>
    <property type="molecule type" value="Genomic_DNA"/>
</dbReference>
<evidence type="ECO:0000313" key="3">
    <source>
        <dbReference type="Proteomes" id="UP000753802"/>
    </source>
</evidence>
<dbReference type="InterPro" id="IPR005901">
    <property type="entry name" value="GLPGLI"/>
</dbReference>
<keyword evidence="3" id="KW-1185">Reference proteome</keyword>
<feature type="signal peptide" evidence="1">
    <location>
        <begin position="1"/>
        <end position="18"/>
    </location>
</feature>
<proteinExistence type="predicted"/>